<feature type="compositionally biased region" description="Polar residues" evidence="4">
    <location>
        <begin position="91"/>
        <end position="101"/>
    </location>
</feature>
<dbReference type="InterPro" id="IPR029034">
    <property type="entry name" value="Cystine-knot_cytokine"/>
</dbReference>
<accession>A0A2U9NKR0</accession>
<feature type="compositionally biased region" description="Polar residues" evidence="4">
    <location>
        <begin position="113"/>
        <end position="124"/>
    </location>
</feature>
<evidence type="ECO:0000313" key="7">
    <source>
        <dbReference type="EMBL" id="AWT24641.1"/>
    </source>
</evidence>
<protein>
    <submittedName>
        <fullName evidence="7">GSDF</fullName>
    </submittedName>
</protein>
<evidence type="ECO:0000259" key="6">
    <source>
        <dbReference type="PROSITE" id="PS51362"/>
    </source>
</evidence>
<dbReference type="PROSITE" id="PS51362">
    <property type="entry name" value="TGF_BETA_2"/>
    <property type="match status" value="1"/>
</dbReference>
<proteinExistence type="evidence at transcript level"/>
<dbReference type="Pfam" id="PF00019">
    <property type="entry name" value="TGF_beta"/>
    <property type="match status" value="1"/>
</dbReference>
<comment type="similarity">
    <text evidence="3">Belongs to the TGF-beta family.</text>
</comment>
<feature type="chain" id="PRO_5016038597" evidence="5">
    <location>
        <begin position="19"/>
        <end position="227"/>
    </location>
</feature>
<dbReference type="EMBL" id="MH329974">
    <property type="protein sequence ID" value="AWT24641.1"/>
    <property type="molecule type" value="mRNA"/>
</dbReference>
<feature type="signal peptide" evidence="5">
    <location>
        <begin position="1"/>
        <end position="18"/>
    </location>
</feature>
<evidence type="ECO:0000256" key="2">
    <source>
        <dbReference type="ARBA" id="ARBA00022525"/>
    </source>
</evidence>
<keyword evidence="2" id="KW-0964">Secreted</keyword>
<name>A0A2U9NKR0_PROAN</name>
<feature type="domain" description="TGF-beta family profile" evidence="6">
    <location>
        <begin position="107"/>
        <end position="226"/>
    </location>
</feature>
<dbReference type="AlphaFoldDB" id="A0A2U9NKR0"/>
<sequence>MIFFLMPLLAWLIMSAGSAPVTTQQSSPPLEEAFLEMSITSNTTEMTRCNDRRLSDIADKLLKALNLERTPKMNTEKAARLRAMWKVQLNSASQNSRNSGGASLAEQKRRQESITSGNETSLSNNYRGNKTRTCCQVTSEIFIQDLGWQSWIIYPESFSYSECVDCTTALSTAPLQCRQELLSADISMKEYCCKAKNEILVPFVYLEEDSSLVIRNVPFIQECECQV</sequence>
<dbReference type="SMART" id="SM00204">
    <property type="entry name" value="TGFB"/>
    <property type="match status" value="1"/>
</dbReference>
<evidence type="ECO:0000256" key="3">
    <source>
        <dbReference type="RuleBase" id="RU000354"/>
    </source>
</evidence>
<dbReference type="SUPFAM" id="SSF57501">
    <property type="entry name" value="Cystine-knot cytokines"/>
    <property type="match status" value="1"/>
</dbReference>
<dbReference type="Gene3D" id="2.10.90.10">
    <property type="entry name" value="Cystine-knot cytokines"/>
    <property type="match status" value="1"/>
</dbReference>
<dbReference type="InterPro" id="IPR001839">
    <property type="entry name" value="TGF-b_C"/>
</dbReference>
<dbReference type="GO" id="GO:0008083">
    <property type="term" value="F:growth factor activity"/>
    <property type="evidence" value="ECO:0007669"/>
    <property type="project" value="UniProtKB-KW"/>
</dbReference>
<organism evidence="7">
    <name type="scientific">Protopterus annectens</name>
    <name type="common">African lungfish</name>
    <dbReference type="NCBI Taxonomy" id="7888"/>
    <lineage>
        <taxon>Eukaryota</taxon>
        <taxon>Metazoa</taxon>
        <taxon>Chordata</taxon>
        <taxon>Craniata</taxon>
        <taxon>Vertebrata</taxon>
        <taxon>Euteleostomi</taxon>
        <taxon>Dipnomorpha</taxon>
        <taxon>Ceratodontiformes</taxon>
        <taxon>Lepidosirenoidei</taxon>
        <taxon>Protopteridae</taxon>
        <taxon>Protopterus</taxon>
    </lineage>
</organism>
<keyword evidence="5" id="KW-0732">Signal</keyword>
<evidence type="ECO:0000256" key="5">
    <source>
        <dbReference type="SAM" id="SignalP"/>
    </source>
</evidence>
<dbReference type="CDD" id="cd19379">
    <property type="entry name" value="TGF_beta_GSDF"/>
    <property type="match status" value="1"/>
</dbReference>
<evidence type="ECO:0000256" key="4">
    <source>
        <dbReference type="SAM" id="MobiDB-lite"/>
    </source>
</evidence>
<evidence type="ECO:0000256" key="1">
    <source>
        <dbReference type="ARBA" id="ARBA00004613"/>
    </source>
</evidence>
<keyword evidence="3" id="KW-0339">Growth factor</keyword>
<feature type="region of interest" description="Disordered" evidence="4">
    <location>
        <begin position="91"/>
        <end position="124"/>
    </location>
</feature>
<reference evidence="7" key="1">
    <citation type="journal article" date="2018" name="Genome Biol. Evol.">
        <title>A Comparative View on Sex Differentiation and Gametogenesis Genes in Lungfish and Coelacanths.</title>
        <authorList>
            <person name="Biscotti M.A."/>
            <person name="Adolfi M.C."/>
            <person name="Barucca M."/>
            <person name="Forconi M."/>
            <person name="Pallavicini A."/>
            <person name="Gerdol M."/>
            <person name="Canapa A."/>
            <person name="Schartl M."/>
        </authorList>
    </citation>
    <scope>NUCLEOTIDE SEQUENCE</scope>
</reference>
<dbReference type="GO" id="GO:0005576">
    <property type="term" value="C:extracellular region"/>
    <property type="evidence" value="ECO:0007669"/>
    <property type="project" value="UniProtKB-SubCell"/>
</dbReference>
<comment type="subcellular location">
    <subcellularLocation>
        <location evidence="1">Secreted</location>
    </subcellularLocation>
</comment>